<evidence type="ECO:0000259" key="1">
    <source>
        <dbReference type="Pfam" id="PF01433"/>
    </source>
</evidence>
<dbReference type="InterPro" id="IPR027268">
    <property type="entry name" value="Peptidase_M4/M1_CTD_sf"/>
</dbReference>
<dbReference type="SUPFAM" id="SSF55486">
    <property type="entry name" value="Metalloproteases ('zincins'), catalytic domain"/>
    <property type="match status" value="1"/>
</dbReference>
<dbReference type="EMBL" id="JANEYF010001753">
    <property type="protein sequence ID" value="KAJ8958078.1"/>
    <property type="molecule type" value="Genomic_DNA"/>
</dbReference>
<dbReference type="GO" id="GO:0008270">
    <property type="term" value="F:zinc ion binding"/>
    <property type="evidence" value="ECO:0007669"/>
    <property type="project" value="InterPro"/>
</dbReference>
<dbReference type="GO" id="GO:0016020">
    <property type="term" value="C:membrane"/>
    <property type="evidence" value="ECO:0007669"/>
    <property type="project" value="TreeGrafter"/>
</dbReference>
<organism evidence="2 3">
    <name type="scientific">Rhamnusium bicolor</name>
    <dbReference type="NCBI Taxonomy" id="1586634"/>
    <lineage>
        <taxon>Eukaryota</taxon>
        <taxon>Metazoa</taxon>
        <taxon>Ecdysozoa</taxon>
        <taxon>Arthropoda</taxon>
        <taxon>Hexapoda</taxon>
        <taxon>Insecta</taxon>
        <taxon>Pterygota</taxon>
        <taxon>Neoptera</taxon>
        <taxon>Endopterygota</taxon>
        <taxon>Coleoptera</taxon>
        <taxon>Polyphaga</taxon>
        <taxon>Cucujiformia</taxon>
        <taxon>Chrysomeloidea</taxon>
        <taxon>Cerambycidae</taxon>
        <taxon>Lepturinae</taxon>
        <taxon>Rhagiini</taxon>
        <taxon>Rhamnusium</taxon>
    </lineage>
</organism>
<proteinExistence type="predicted"/>
<comment type="caution">
    <text evidence="2">The sequence shown here is derived from an EMBL/GenBank/DDBJ whole genome shotgun (WGS) entry which is preliminary data.</text>
</comment>
<dbReference type="PANTHER" id="PTHR11533">
    <property type="entry name" value="PROTEASE M1 ZINC METALLOPROTEASE"/>
    <property type="match status" value="1"/>
</dbReference>
<dbReference type="InterPro" id="IPR050344">
    <property type="entry name" value="Peptidase_M1_aminopeptidases"/>
</dbReference>
<evidence type="ECO:0000313" key="2">
    <source>
        <dbReference type="EMBL" id="KAJ8958078.1"/>
    </source>
</evidence>
<gene>
    <name evidence="2" type="ORF">NQ314_006463</name>
</gene>
<dbReference type="GO" id="GO:0008237">
    <property type="term" value="F:metallopeptidase activity"/>
    <property type="evidence" value="ECO:0007669"/>
    <property type="project" value="InterPro"/>
</dbReference>
<dbReference type="GO" id="GO:0005737">
    <property type="term" value="C:cytoplasm"/>
    <property type="evidence" value="ECO:0007669"/>
    <property type="project" value="TreeGrafter"/>
</dbReference>
<accession>A0AAV8Z1N6</accession>
<dbReference type="Pfam" id="PF01433">
    <property type="entry name" value="Peptidase_M1"/>
    <property type="match status" value="1"/>
</dbReference>
<name>A0AAV8Z1N6_9CUCU</name>
<keyword evidence="3" id="KW-1185">Reference proteome</keyword>
<dbReference type="AlphaFoldDB" id="A0AAV8Z1N6"/>
<reference evidence="2" key="1">
    <citation type="journal article" date="2023" name="Insect Mol. Biol.">
        <title>Genome sequencing provides insights into the evolution of gene families encoding plant cell wall-degrading enzymes in longhorned beetles.</title>
        <authorList>
            <person name="Shin N.R."/>
            <person name="Okamura Y."/>
            <person name="Kirsch R."/>
            <person name="Pauchet Y."/>
        </authorList>
    </citation>
    <scope>NUCLEOTIDE SEQUENCE</scope>
    <source>
        <strain evidence="2">RBIC_L_NR</strain>
    </source>
</reference>
<dbReference type="Gene3D" id="1.10.390.10">
    <property type="entry name" value="Neutral Protease Domain 2"/>
    <property type="match status" value="1"/>
</dbReference>
<dbReference type="Proteomes" id="UP001162156">
    <property type="component" value="Unassembled WGS sequence"/>
</dbReference>
<sequence>MNLVKDIHTEKSTAIKQDSTSAKTELVFRMLNYTLGESTFKHGLQKFMADRQYKTFFGDDIWLCLTEQAKFDEKLPESVTVNEIAASWITKDRLPVVTVHRNYEDHTATLTQRIKKSSTTTTTTVSKYGTFSNCTSRFDGKVNSNVEASIDSIVVYKDCVDISDKNALKGLPMLLNEPASTWWQGIKSSITTFEDALLELRHAYGYAKPPSDLQRIVFQGTE</sequence>
<protein>
    <recommendedName>
        <fullName evidence="1">Peptidase M1 membrane alanine aminopeptidase domain-containing protein</fullName>
    </recommendedName>
</protein>
<dbReference type="PANTHER" id="PTHR11533:SF18">
    <property type="entry name" value="FI02158P"/>
    <property type="match status" value="1"/>
</dbReference>
<dbReference type="GO" id="GO:0005615">
    <property type="term" value="C:extracellular space"/>
    <property type="evidence" value="ECO:0007669"/>
    <property type="project" value="TreeGrafter"/>
</dbReference>
<dbReference type="InterPro" id="IPR014782">
    <property type="entry name" value="Peptidase_M1_dom"/>
</dbReference>
<feature type="domain" description="Peptidase M1 membrane alanine aminopeptidase" evidence="1">
    <location>
        <begin position="22"/>
        <end position="88"/>
    </location>
</feature>
<evidence type="ECO:0000313" key="3">
    <source>
        <dbReference type="Proteomes" id="UP001162156"/>
    </source>
</evidence>